<keyword evidence="7" id="KW-1185">Reference proteome</keyword>
<evidence type="ECO:0000259" key="5">
    <source>
        <dbReference type="PROSITE" id="PS51321"/>
    </source>
</evidence>
<evidence type="ECO:0000256" key="3">
    <source>
        <dbReference type="ARBA" id="ARBA00021616"/>
    </source>
</evidence>
<dbReference type="GO" id="GO:0001139">
    <property type="term" value="F:RNA polymerase II complex recruiting activity"/>
    <property type="evidence" value="ECO:0007669"/>
    <property type="project" value="TreeGrafter"/>
</dbReference>
<feature type="compositionally biased region" description="Basic and acidic residues" evidence="4">
    <location>
        <begin position="83"/>
        <end position="94"/>
    </location>
</feature>
<accession>A0A0D2PAN7</accession>
<dbReference type="OMA" id="AWISCET"/>
<feature type="compositionally biased region" description="Pro residues" evidence="4">
    <location>
        <begin position="780"/>
        <end position="803"/>
    </location>
</feature>
<dbReference type="InterPro" id="IPR003618">
    <property type="entry name" value="TFIIS_cen_dom"/>
</dbReference>
<dbReference type="OrthoDB" id="436852at2759"/>
<dbReference type="GO" id="GO:0000977">
    <property type="term" value="F:RNA polymerase II transcription regulatory region sequence-specific DNA binding"/>
    <property type="evidence" value="ECO:0007669"/>
    <property type="project" value="TreeGrafter"/>
</dbReference>
<dbReference type="Gene3D" id="1.10.472.30">
    <property type="entry name" value="Transcription elongation factor S-II, central domain"/>
    <property type="match status" value="1"/>
</dbReference>
<dbReference type="GO" id="GO:0005634">
    <property type="term" value="C:nucleus"/>
    <property type="evidence" value="ECO:0007669"/>
    <property type="project" value="TreeGrafter"/>
</dbReference>
<protein>
    <recommendedName>
        <fullName evidence="3">Transcription factor BYE1</fullName>
    </recommendedName>
</protein>
<feature type="region of interest" description="Disordered" evidence="4">
    <location>
        <begin position="352"/>
        <end position="404"/>
    </location>
</feature>
<evidence type="ECO:0000313" key="6">
    <source>
        <dbReference type="EMBL" id="KJA27974.1"/>
    </source>
</evidence>
<dbReference type="Pfam" id="PF07744">
    <property type="entry name" value="SPOC"/>
    <property type="match status" value="1"/>
</dbReference>
<sequence>MVLCSQCHIWYHFTCVDISEPEAEEIMVWEGDQAIEEGSDDESAISTRRQAALKVHKVFPEHNIKLPAEESEESSSSEDEYTEEKVNSPKDQRHGRSHRLSTVSDTESVADASKRRTNRIKQSTSPSPSIHGPAKRKASFAHQSSSPPPSKKKRPRESHSGDDPVRKYCLTKLEELFKDVFLRYPHVRVSTGGDDEPTSASAGSTEEQKQGKIIPKKLEELSDEEKDALVKESQQFSQDLENCVFEIYSEPDKSGNPHASGKYKERFRMLQFNLSKVDRVIIHQRITSGTISPKEISLMSSTDLADEETKQHIKLAEKEALEHSILLKSTVPRAKITHKGLQDIEDVNGEVANLRETEVHKEREQEEEERRERERSARLRATQRQRTASISVPPESPTVQQSPTMGDQLWGGPPPVPAHAMSPTAADFASSGSRPPVFMHTPDLNTTELELNLADLINIDDEQDPLASISQSTFGSNIVSSPVDGTSASLPSIAPTGISPFAARPERQRGASFDLNSLWNMATKDDSAQIIKPSPEPTPIAAPEPSIAPVLTEEPGADGSDKDEAMELESVEANDQDFDMFLEEKETEQEQSEELIVTPIPPRNIEALPEVWTGKLTMPLDSSVPQETSLVARQIAGRPLPADSPLWKTLFPSEQLRIEGRVAVENSVKYLVGMRLNAAKELYAAAFVPSTPGHEQDFKIFCDFLIAKGRHGLVFPWGSRPKEYHPGRELYMIPLRQSEPLPEFVELLDELKLPKIRNRDYLLGVWILNKGKLAVLPGASQPPPAPAASLPPQPQPQPQPSHTPPLDLSIFNNLPPLAALNTAPPSSIPSLPQSIPPIARDTLAAEVASLTPEQLQEVLRTLASTQLPPMPLPGPPPVLPQMHNIHRPPMHHVPTPPMGVPTPPMGVPTPPMGNTPPMMSTPQSWMQAPPAPYGNYPPPNVPFQQPPAHGVHGMNPSMPTHFDRPDYERPDYDRQKYDRDFQAGSNYQQGSSGMRGGERGWRGNAGNRGGNQRNNSGGGLRGARGRGSGEGSDFTTRRDSGWPRRQRSEGHSGPSW</sequence>
<reference evidence="7" key="1">
    <citation type="submission" date="2014-04" db="EMBL/GenBank/DDBJ databases">
        <title>Evolutionary Origins and Diversification of the Mycorrhizal Mutualists.</title>
        <authorList>
            <consortium name="DOE Joint Genome Institute"/>
            <consortium name="Mycorrhizal Genomics Consortium"/>
            <person name="Kohler A."/>
            <person name="Kuo A."/>
            <person name="Nagy L.G."/>
            <person name="Floudas D."/>
            <person name="Copeland A."/>
            <person name="Barry K.W."/>
            <person name="Cichocki N."/>
            <person name="Veneault-Fourrey C."/>
            <person name="LaButti K."/>
            <person name="Lindquist E.A."/>
            <person name="Lipzen A."/>
            <person name="Lundell T."/>
            <person name="Morin E."/>
            <person name="Murat C."/>
            <person name="Riley R."/>
            <person name="Ohm R."/>
            <person name="Sun H."/>
            <person name="Tunlid A."/>
            <person name="Henrissat B."/>
            <person name="Grigoriev I.V."/>
            <person name="Hibbett D.S."/>
            <person name="Martin F."/>
        </authorList>
    </citation>
    <scope>NUCLEOTIDE SEQUENCE [LARGE SCALE GENOMIC DNA]</scope>
    <source>
        <strain evidence="7">FD-334 SS-4</strain>
    </source>
</reference>
<feature type="region of interest" description="Disordered" evidence="4">
    <location>
        <begin position="189"/>
        <end position="214"/>
    </location>
</feature>
<name>A0A0D2PAN7_HYPSF</name>
<feature type="compositionally biased region" description="Basic and acidic residues" evidence="4">
    <location>
        <begin position="1035"/>
        <end position="1050"/>
    </location>
</feature>
<dbReference type="Pfam" id="PF07500">
    <property type="entry name" value="TFIIS_M"/>
    <property type="match status" value="1"/>
</dbReference>
<feature type="compositionally biased region" description="Low complexity" evidence="4">
    <location>
        <begin position="379"/>
        <end position="389"/>
    </location>
</feature>
<dbReference type="InterPro" id="IPR012921">
    <property type="entry name" value="SPOC_C"/>
</dbReference>
<feature type="compositionally biased region" description="Basic and acidic residues" evidence="4">
    <location>
        <begin position="58"/>
        <end position="68"/>
    </location>
</feature>
<feature type="compositionally biased region" description="Low complexity" evidence="4">
    <location>
        <begin position="1002"/>
        <end position="1015"/>
    </location>
</feature>
<evidence type="ECO:0000313" key="7">
    <source>
        <dbReference type="Proteomes" id="UP000054270"/>
    </source>
</evidence>
<dbReference type="SUPFAM" id="SSF57903">
    <property type="entry name" value="FYVE/PHD zinc finger"/>
    <property type="match status" value="1"/>
</dbReference>
<feature type="compositionally biased region" description="Pro residues" evidence="4">
    <location>
        <begin position="929"/>
        <end position="945"/>
    </location>
</feature>
<dbReference type="GO" id="GO:0006368">
    <property type="term" value="P:transcription elongation by RNA polymerase II"/>
    <property type="evidence" value="ECO:0007669"/>
    <property type="project" value="TreeGrafter"/>
</dbReference>
<feature type="region of interest" description="Disordered" evidence="4">
    <location>
        <begin position="920"/>
        <end position="1056"/>
    </location>
</feature>
<proteinExistence type="inferred from homology"/>
<feature type="compositionally biased region" description="Basic and acidic residues" evidence="4">
    <location>
        <begin position="353"/>
        <end position="377"/>
    </location>
</feature>
<evidence type="ECO:0000256" key="1">
    <source>
        <dbReference type="ARBA" id="ARBA00002311"/>
    </source>
</evidence>
<evidence type="ECO:0000256" key="2">
    <source>
        <dbReference type="ARBA" id="ARBA00011050"/>
    </source>
</evidence>
<comment type="similarity">
    <text evidence="2">Belongs to the BYE1 family.</text>
</comment>
<evidence type="ECO:0000256" key="4">
    <source>
        <dbReference type="SAM" id="MobiDB-lite"/>
    </source>
</evidence>
<feature type="compositionally biased region" description="Gly residues" evidence="4">
    <location>
        <begin position="1016"/>
        <end position="1030"/>
    </location>
</feature>
<gene>
    <name evidence="6" type="ORF">HYPSUDRAFT_197536</name>
</gene>
<feature type="compositionally biased region" description="Polar residues" evidence="4">
    <location>
        <begin position="983"/>
        <end position="992"/>
    </location>
</feature>
<dbReference type="PANTHER" id="PTHR11477">
    <property type="entry name" value="TRANSCRIPTION FACTOR S-II ZINC FINGER DOMAIN-CONTAINING PROTEIN"/>
    <property type="match status" value="1"/>
</dbReference>
<feature type="region of interest" description="Disordered" evidence="4">
    <location>
        <begin position="56"/>
        <end position="165"/>
    </location>
</feature>
<dbReference type="InterPro" id="IPR013083">
    <property type="entry name" value="Znf_RING/FYVE/PHD"/>
</dbReference>
<feature type="region of interest" description="Disordered" evidence="4">
    <location>
        <begin position="778"/>
        <end position="810"/>
    </location>
</feature>
<dbReference type="AlphaFoldDB" id="A0A0D2PAN7"/>
<dbReference type="GO" id="GO:0031440">
    <property type="term" value="P:regulation of mRNA 3'-end processing"/>
    <property type="evidence" value="ECO:0007669"/>
    <property type="project" value="TreeGrafter"/>
</dbReference>
<dbReference type="PROSITE" id="PS51321">
    <property type="entry name" value="TFIIS_CENTRAL"/>
    <property type="match status" value="1"/>
</dbReference>
<dbReference type="CDD" id="cd21538">
    <property type="entry name" value="SPOC_TFIIS"/>
    <property type="match status" value="1"/>
</dbReference>
<comment type="function">
    <text evidence="1">Negative regulator of transcription elongation.</text>
</comment>
<dbReference type="EMBL" id="KN817522">
    <property type="protein sequence ID" value="KJA27974.1"/>
    <property type="molecule type" value="Genomic_DNA"/>
</dbReference>
<feature type="region of interest" description="Disordered" evidence="4">
    <location>
        <begin position="535"/>
        <end position="562"/>
    </location>
</feature>
<dbReference type="Proteomes" id="UP000054270">
    <property type="component" value="Unassembled WGS sequence"/>
</dbReference>
<dbReference type="SUPFAM" id="SSF46942">
    <property type="entry name" value="Elongation factor TFIIS domain 2"/>
    <property type="match status" value="1"/>
</dbReference>
<feature type="compositionally biased region" description="Acidic residues" evidence="4">
    <location>
        <begin position="69"/>
        <end position="82"/>
    </location>
</feature>
<dbReference type="InterPro" id="IPR011011">
    <property type="entry name" value="Znf_FYVE_PHD"/>
</dbReference>
<dbReference type="Gene3D" id="3.30.40.10">
    <property type="entry name" value="Zinc/RING finger domain, C3HC4 (zinc finger)"/>
    <property type="match status" value="1"/>
</dbReference>
<dbReference type="GO" id="GO:0006362">
    <property type="term" value="P:transcription elongation by RNA polymerase I"/>
    <property type="evidence" value="ECO:0007669"/>
    <property type="project" value="TreeGrafter"/>
</dbReference>
<dbReference type="STRING" id="945553.A0A0D2PAN7"/>
<dbReference type="GO" id="GO:0031564">
    <property type="term" value="P:transcription antitermination"/>
    <property type="evidence" value="ECO:0007669"/>
    <property type="project" value="TreeGrafter"/>
</dbReference>
<feature type="compositionally biased region" description="Basic and acidic residues" evidence="4">
    <location>
        <begin position="961"/>
        <end position="981"/>
    </location>
</feature>
<organism evidence="6 7">
    <name type="scientific">Hypholoma sublateritium (strain FD-334 SS-4)</name>
    <dbReference type="NCBI Taxonomy" id="945553"/>
    <lineage>
        <taxon>Eukaryota</taxon>
        <taxon>Fungi</taxon>
        <taxon>Dikarya</taxon>
        <taxon>Basidiomycota</taxon>
        <taxon>Agaricomycotina</taxon>
        <taxon>Agaricomycetes</taxon>
        <taxon>Agaricomycetidae</taxon>
        <taxon>Agaricales</taxon>
        <taxon>Agaricineae</taxon>
        <taxon>Strophariaceae</taxon>
        <taxon>Hypholoma</taxon>
    </lineage>
</organism>
<dbReference type="PANTHER" id="PTHR11477:SF11">
    <property type="entry name" value="TRANSCRIPTION FACTOR BYE1"/>
    <property type="match status" value="1"/>
</dbReference>
<dbReference type="InterPro" id="IPR036575">
    <property type="entry name" value="TFIIS_cen_dom_sf"/>
</dbReference>
<feature type="domain" description="TFIIS central" evidence="5">
    <location>
        <begin position="165"/>
        <end position="332"/>
    </location>
</feature>